<organism evidence="3">
    <name type="scientific">freshwater metagenome</name>
    <dbReference type="NCBI Taxonomy" id="449393"/>
    <lineage>
        <taxon>unclassified sequences</taxon>
        <taxon>metagenomes</taxon>
        <taxon>ecological metagenomes</taxon>
    </lineage>
</organism>
<protein>
    <submittedName>
        <fullName evidence="3">Unannotated protein</fullName>
    </submittedName>
</protein>
<name>A0A6J6P1Y0_9ZZZZ</name>
<sequence length="130" mass="14931">MVKKDKLAKSVTPQRKNIAAEFSAPQWIQDENDPNVPAPSGELTQKQRLVLIITLVVVFPFCMWAGWFEFGRAQSGNWRAWVYTFEWPFFGAIAIYLFRRLMRGDVPKIPRPDLAALAKLSDDESDSEKK</sequence>
<evidence type="ECO:0000313" key="6">
    <source>
        <dbReference type="EMBL" id="CAB4833346.1"/>
    </source>
</evidence>
<keyword evidence="1" id="KW-0812">Transmembrane</keyword>
<keyword evidence="1" id="KW-0472">Membrane</keyword>
<dbReference type="EMBL" id="CAFABH010000041">
    <property type="protein sequence ID" value="CAB4833346.1"/>
    <property type="molecule type" value="Genomic_DNA"/>
</dbReference>
<evidence type="ECO:0000313" key="7">
    <source>
        <dbReference type="EMBL" id="CAB4855543.1"/>
    </source>
</evidence>
<keyword evidence="1" id="KW-1133">Transmembrane helix</keyword>
<evidence type="ECO:0000313" key="2">
    <source>
        <dbReference type="EMBL" id="CAB4335386.1"/>
    </source>
</evidence>
<dbReference type="EMBL" id="CAEZZW010000003">
    <property type="protein sequence ID" value="CAB4779027.1"/>
    <property type="molecule type" value="Genomic_DNA"/>
</dbReference>
<evidence type="ECO:0000313" key="4">
    <source>
        <dbReference type="EMBL" id="CAB4716320.1"/>
    </source>
</evidence>
<evidence type="ECO:0000313" key="8">
    <source>
        <dbReference type="EMBL" id="CAB4934417.1"/>
    </source>
</evidence>
<dbReference type="EMBL" id="CAFBLD010000001">
    <property type="protein sequence ID" value="CAB4855543.1"/>
    <property type="molecule type" value="Genomic_DNA"/>
</dbReference>
<proteinExistence type="predicted"/>
<dbReference type="EMBL" id="CAFBOC010000001">
    <property type="protein sequence ID" value="CAB4968443.1"/>
    <property type="molecule type" value="Genomic_DNA"/>
</dbReference>
<feature type="transmembrane region" description="Helical" evidence="1">
    <location>
        <begin position="49"/>
        <end position="68"/>
    </location>
</feature>
<evidence type="ECO:0000313" key="3">
    <source>
        <dbReference type="EMBL" id="CAB4692647.1"/>
    </source>
</evidence>
<reference evidence="3" key="1">
    <citation type="submission" date="2020-05" db="EMBL/GenBank/DDBJ databases">
        <authorList>
            <person name="Chiriac C."/>
            <person name="Salcher M."/>
            <person name="Ghai R."/>
            <person name="Kavagutti S V."/>
        </authorList>
    </citation>
    <scope>NUCLEOTIDE SEQUENCE</scope>
</reference>
<evidence type="ECO:0000313" key="9">
    <source>
        <dbReference type="EMBL" id="CAB4968443.1"/>
    </source>
</evidence>
<dbReference type="AlphaFoldDB" id="A0A6J6P1Y0"/>
<feature type="transmembrane region" description="Helical" evidence="1">
    <location>
        <begin position="80"/>
        <end position="98"/>
    </location>
</feature>
<dbReference type="EMBL" id="CAEZXO010000004">
    <property type="protein sequence ID" value="CAB4692647.1"/>
    <property type="molecule type" value="Genomic_DNA"/>
</dbReference>
<gene>
    <name evidence="3" type="ORF">UFOPK2510_00800</name>
    <name evidence="4" type="ORF">UFOPK2718_00152</name>
    <name evidence="5" type="ORF">UFOPK2936_00752</name>
    <name evidence="6" type="ORF">UFOPK3174_01461</name>
    <name evidence="7" type="ORF">UFOPK3328_00083</name>
    <name evidence="8" type="ORF">UFOPK3779_00083</name>
    <name evidence="9" type="ORF">UFOPK3913_00109</name>
    <name evidence="2" type="ORF">UFOPK4107_00556</name>
    <name evidence="10" type="ORF">UFOPK4403_00744</name>
</gene>
<evidence type="ECO:0000256" key="1">
    <source>
        <dbReference type="SAM" id="Phobius"/>
    </source>
</evidence>
<dbReference type="EMBL" id="CAFBNH010000001">
    <property type="protein sequence ID" value="CAB4934417.1"/>
    <property type="molecule type" value="Genomic_DNA"/>
</dbReference>
<evidence type="ECO:0000313" key="5">
    <source>
        <dbReference type="EMBL" id="CAB4779027.1"/>
    </source>
</evidence>
<dbReference type="EMBL" id="CAESAE010000003">
    <property type="protein sequence ID" value="CAB4335386.1"/>
    <property type="molecule type" value="Genomic_DNA"/>
</dbReference>
<dbReference type="EMBL" id="CAEZYM010000001">
    <property type="protein sequence ID" value="CAB4716320.1"/>
    <property type="molecule type" value="Genomic_DNA"/>
</dbReference>
<evidence type="ECO:0000313" key="10">
    <source>
        <dbReference type="EMBL" id="CAB5072244.1"/>
    </source>
</evidence>
<dbReference type="EMBL" id="CAFBQX010000003">
    <property type="protein sequence ID" value="CAB5072244.1"/>
    <property type="molecule type" value="Genomic_DNA"/>
</dbReference>
<accession>A0A6J6P1Y0</accession>